<sequence length="105" mass="12110">MLAGRVQELSTPSALDARAVPTLRKQLWDLEASAAEQRKELEHQTAAVDHLEQLHQRLELEIERMKQIHQKELEDKDEELEDVRQSCQRRVGWHQVEGTVLGAPP</sequence>
<keyword evidence="3" id="KW-1185">Reference proteome</keyword>
<evidence type="ECO:0000256" key="1">
    <source>
        <dbReference type="SAM" id="Coils"/>
    </source>
</evidence>
<organism evidence="2 3">
    <name type="scientific">Limosa lapponica baueri</name>
    <dbReference type="NCBI Taxonomy" id="1758121"/>
    <lineage>
        <taxon>Eukaryota</taxon>
        <taxon>Metazoa</taxon>
        <taxon>Chordata</taxon>
        <taxon>Craniata</taxon>
        <taxon>Vertebrata</taxon>
        <taxon>Euteleostomi</taxon>
        <taxon>Archelosauria</taxon>
        <taxon>Archosauria</taxon>
        <taxon>Dinosauria</taxon>
        <taxon>Saurischia</taxon>
        <taxon>Theropoda</taxon>
        <taxon>Coelurosauria</taxon>
        <taxon>Aves</taxon>
        <taxon>Neognathae</taxon>
        <taxon>Neoaves</taxon>
        <taxon>Charadriiformes</taxon>
        <taxon>Scolopacidae</taxon>
        <taxon>Limosa</taxon>
    </lineage>
</organism>
<accession>A0A2I0T5J1</accession>
<dbReference type="EMBL" id="KZ518256">
    <property type="protein sequence ID" value="PKU29066.1"/>
    <property type="molecule type" value="Genomic_DNA"/>
</dbReference>
<dbReference type="GO" id="GO:0051015">
    <property type="term" value="F:actin filament binding"/>
    <property type="evidence" value="ECO:0007669"/>
    <property type="project" value="TreeGrafter"/>
</dbReference>
<dbReference type="PANTHER" id="PTHR45615:SF8">
    <property type="entry name" value="UNCONVENTIONAL MYOSIN-XVIIIB"/>
    <property type="match status" value="1"/>
</dbReference>
<evidence type="ECO:0000313" key="2">
    <source>
        <dbReference type="EMBL" id="PKU29066.1"/>
    </source>
</evidence>
<dbReference type="AlphaFoldDB" id="A0A2I0T5J1"/>
<dbReference type="GO" id="GO:0032982">
    <property type="term" value="C:myosin filament"/>
    <property type="evidence" value="ECO:0007669"/>
    <property type="project" value="TreeGrafter"/>
</dbReference>
<feature type="coiled-coil region" evidence="1">
    <location>
        <begin position="34"/>
        <end position="90"/>
    </location>
</feature>
<dbReference type="GO" id="GO:0016461">
    <property type="term" value="C:unconventional myosin complex"/>
    <property type="evidence" value="ECO:0007669"/>
    <property type="project" value="TreeGrafter"/>
</dbReference>
<dbReference type="PANTHER" id="PTHR45615">
    <property type="entry name" value="MYOSIN HEAVY CHAIN, NON-MUSCLE"/>
    <property type="match status" value="1"/>
</dbReference>
<keyword evidence="1" id="KW-0175">Coiled coil</keyword>
<dbReference type="GO" id="GO:0016460">
    <property type="term" value="C:myosin II complex"/>
    <property type="evidence" value="ECO:0007669"/>
    <property type="project" value="TreeGrafter"/>
</dbReference>
<protein>
    <submittedName>
        <fullName evidence="2">Unconventional myosin-xviiib</fullName>
    </submittedName>
</protein>
<dbReference type="OrthoDB" id="2505895at2759"/>
<reference evidence="3" key="2">
    <citation type="submission" date="2017-12" db="EMBL/GenBank/DDBJ databases">
        <title>Genome sequence of the Bar-tailed Godwit (Limosa lapponica baueri).</title>
        <authorList>
            <person name="Lima N.C.B."/>
            <person name="Parody-Merino A.M."/>
            <person name="Battley P.F."/>
            <person name="Fidler A.E."/>
            <person name="Prosdocimi F."/>
        </authorList>
    </citation>
    <scope>NUCLEOTIDE SEQUENCE [LARGE SCALE GENOMIC DNA]</scope>
</reference>
<reference evidence="3" key="1">
    <citation type="submission" date="2017-11" db="EMBL/GenBank/DDBJ databases">
        <authorList>
            <person name="Lima N.C."/>
            <person name="Parody-Merino A.M."/>
            <person name="Battley P.F."/>
            <person name="Fidler A.E."/>
            <person name="Prosdocimi F."/>
        </authorList>
    </citation>
    <scope>NUCLEOTIDE SEQUENCE [LARGE SCALE GENOMIC DNA]</scope>
</reference>
<gene>
    <name evidence="2" type="ORF">llap_20630</name>
</gene>
<proteinExistence type="predicted"/>
<dbReference type="GO" id="GO:0031032">
    <property type="term" value="P:actomyosin structure organization"/>
    <property type="evidence" value="ECO:0007669"/>
    <property type="project" value="TreeGrafter"/>
</dbReference>
<name>A0A2I0T5J1_LIMLA</name>
<dbReference type="GO" id="GO:0005737">
    <property type="term" value="C:cytoplasm"/>
    <property type="evidence" value="ECO:0007669"/>
    <property type="project" value="TreeGrafter"/>
</dbReference>
<evidence type="ECO:0000313" key="3">
    <source>
        <dbReference type="Proteomes" id="UP000233556"/>
    </source>
</evidence>
<dbReference type="Proteomes" id="UP000233556">
    <property type="component" value="Unassembled WGS sequence"/>
</dbReference>